<proteinExistence type="predicted"/>
<dbReference type="EMBL" id="JAAOIC020000039">
    <property type="protein sequence ID" value="KAG8038812.1"/>
    <property type="molecule type" value="Genomic_DNA"/>
</dbReference>
<name>A0A8J5R248_9HYME</name>
<accession>A0A8J5R248</accession>
<sequence length="78" mass="8725">MIIDTPCATVEQLPVLEIKKEMQRSPVCKMSDENTAESEVPLSNRLIKRMLKIVASVKKAKNDEPGKNVLSADETKKK</sequence>
<dbReference type="AlphaFoldDB" id="A0A8J5R248"/>
<gene>
    <name evidence="1" type="ORF">G9C98_003119</name>
</gene>
<keyword evidence="2" id="KW-1185">Reference proteome</keyword>
<reference evidence="1" key="1">
    <citation type="submission" date="2020-03" db="EMBL/GenBank/DDBJ databases">
        <authorList>
            <person name="Chebbi M.A."/>
            <person name="Drezen J.M."/>
        </authorList>
    </citation>
    <scope>NUCLEOTIDE SEQUENCE</scope>
    <source>
        <tissue evidence="1">Whole body</tissue>
    </source>
</reference>
<evidence type="ECO:0000313" key="2">
    <source>
        <dbReference type="Proteomes" id="UP000729913"/>
    </source>
</evidence>
<evidence type="ECO:0000313" key="1">
    <source>
        <dbReference type="EMBL" id="KAG8038812.1"/>
    </source>
</evidence>
<feature type="non-terminal residue" evidence="1">
    <location>
        <position position="1"/>
    </location>
</feature>
<reference evidence="1" key="2">
    <citation type="submission" date="2021-04" db="EMBL/GenBank/DDBJ databases">
        <title>Genome-wide patterns of bracovirus chromosomal integration into multiple host tissues during parasitism.</title>
        <authorList>
            <person name="Chebbi M.A.C."/>
        </authorList>
    </citation>
    <scope>NUCLEOTIDE SEQUENCE</scope>
    <source>
        <tissue evidence="1">Whole body</tissue>
    </source>
</reference>
<organism evidence="1 2">
    <name type="scientific">Cotesia typhae</name>
    <dbReference type="NCBI Taxonomy" id="2053667"/>
    <lineage>
        <taxon>Eukaryota</taxon>
        <taxon>Metazoa</taxon>
        <taxon>Ecdysozoa</taxon>
        <taxon>Arthropoda</taxon>
        <taxon>Hexapoda</taxon>
        <taxon>Insecta</taxon>
        <taxon>Pterygota</taxon>
        <taxon>Neoptera</taxon>
        <taxon>Endopterygota</taxon>
        <taxon>Hymenoptera</taxon>
        <taxon>Apocrita</taxon>
        <taxon>Ichneumonoidea</taxon>
        <taxon>Braconidae</taxon>
        <taxon>Microgastrinae</taxon>
        <taxon>Cotesia</taxon>
    </lineage>
</organism>
<protein>
    <submittedName>
        <fullName evidence="1">Uncharacterized protein</fullName>
    </submittedName>
</protein>
<comment type="caution">
    <text evidence="1">The sequence shown here is derived from an EMBL/GenBank/DDBJ whole genome shotgun (WGS) entry which is preliminary data.</text>
</comment>
<dbReference type="Proteomes" id="UP000729913">
    <property type="component" value="Unassembled WGS sequence"/>
</dbReference>